<gene>
    <name evidence="3" type="ORF">FGF67_03185</name>
</gene>
<organism evidence="3 4">
    <name type="scientific">Allotamlana fucoidanivorans</name>
    <dbReference type="NCBI Taxonomy" id="2583814"/>
    <lineage>
        <taxon>Bacteria</taxon>
        <taxon>Pseudomonadati</taxon>
        <taxon>Bacteroidota</taxon>
        <taxon>Flavobacteriia</taxon>
        <taxon>Flavobacteriales</taxon>
        <taxon>Flavobacteriaceae</taxon>
        <taxon>Allotamlana</taxon>
    </lineage>
</organism>
<dbReference type="EMBL" id="VDCS01000003">
    <property type="protein sequence ID" value="TNJ46015.1"/>
    <property type="molecule type" value="Genomic_DNA"/>
</dbReference>
<dbReference type="InterPro" id="IPR026444">
    <property type="entry name" value="Secre_tail"/>
</dbReference>
<dbReference type="Proteomes" id="UP000308713">
    <property type="component" value="Unassembled WGS sequence"/>
</dbReference>
<name>A0A5C4SQE8_9FLAO</name>
<accession>A0A5C4SQE8</accession>
<keyword evidence="4" id="KW-1185">Reference proteome</keyword>
<dbReference type="NCBIfam" id="TIGR04183">
    <property type="entry name" value="Por_Secre_tail"/>
    <property type="match status" value="1"/>
</dbReference>
<evidence type="ECO:0000256" key="1">
    <source>
        <dbReference type="ARBA" id="ARBA00022729"/>
    </source>
</evidence>
<feature type="domain" description="Secretion system C-terminal sorting" evidence="2">
    <location>
        <begin position="79"/>
        <end position="151"/>
    </location>
</feature>
<comment type="caution">
    <text evidence="3">The sequence shown here is derived from an EMBL/GenBank/DDBJ whole genome shotgun (WGS) entry which is preliminary data.</text>
</comment>
<reference evidence="3 4" key="1">
    <citation type="submission" date="2019-05" db="EMBL/GenBank/DDBJ databases">
        <title>Tamlana fucoidanivorans sp. nov., isolated from the surface of algae collected from Fujian province in China.</title>
        <authorList>
            <person name="Li J."/>
        </authorList>
    </citation>
    <scope>NUCLEOTIDE SEQUENCE [LARGE SCALE GENOMIC DNA]</scope>
    <source>
        <strain evidence="3 4">CW2-9</strain>
    </source>
</reference>
<evidence type="ECO:0000259" key="2">
    <source>
        <dbReference type="Pfam" id="PF18962"/>
    </source>
</evidence>
<proteinExistence type="predicted"/>
<dbReference type="AlphaFoldDB" id="A0A5C4SQE8"/>
<evidence type="ECO:0000313" key="3">
    <source>
        <dbReference type="EMBL" id="TNJ46015.1"/>
    </source>
</evidence>
<evidence type="ECO:0000313" key="4">
    <source>
        <dbReference type="Proteomes" id="UP000308713"/>
    </source>
</evidence>
<protein>
    <submittedName>
        <fullName evidence="3">T9SS type A sorting domain-containing protein</fullName>
    </submittedName>
</protein>
<dbReference type="Pfam" id="PF18962">
    <property type="entry name" value="Por_Secre_tail"/>
    <property type="match status" value="1"/>
</dbReference>
<keyword evidence="1" id="KW-0732">Signal</keyword>
<sequence>MQKKIILAFLLMFICKEGFSQQAISSSGKSTGILDNDGTISYTIGQVAYLTTEGMSQGVQKSFEYFDLSVTDNEALIKVYPNPATTQINLDLGSIDTSKLSYELINLNGQMVGQGTLQSVNPTIFVGHLQESVYVLKLKDNNRQILLKKLIKR</sequence>